<accession>A0A9X9WYX1</accession>
<protein>
    <submittedName>
        <fullName evidence="2">Class I SAM-dependent methyltransferase</fullName>
    </submittedName>
</protein>
<keyword evidence="3" id="KW-1185">Reference proteome</keyword>
<evidence type="ECO:0000313" key="3">
    <source>
        <dbReference type="Proteomes" id="UP001138751"/>
    </source>
</evidence>
<name>A0A9X9WYX1_9PROT</name>
<dbReference type="Gene3D" id="3.40.50.150">
    <property type="entry name" value="Vaccinia Virus protein VP39"/>
    <property type="match status" value="1"/>
</dbReference>
<feature type="domain" description="Methyltransferase type 11" evidence="1">
    <location>
        <begin position="43"/>
        <end position="136"/>
    </location>
</feature>
<dbReference type="CDD" id="cd02440">
    <property type="entry name" value="AdoMet_MTases"/>
    <property type="match status" value="1"/>
</dbReference>
<organism evidence="2 3">
    <name type="scientific">Neoroseomonas soli</name>
    <dbReference type="NCBI Taxonomy" id="1081025"/>
    <lineage>
        <taxon>Bacteria</taxon>
        <taxon>Pseudomonadati</taxon>
        <taxon>Pseudomonadota</taxon>
        <taxon>Alphaproteobacteria</taxon>
        <taxon>Acetobacterales</taxon>
        <taxon>Acetobacteraceae</taxon>
        <taxon>Neoroseomonas</taxon>
    </lineage>
</organism>
<dbReference type="Pfam" id="PF08241">
    <property type="entry name" value="Methyltransf_11"/>
    <property type="match status" value="1"/>
</dbReference>
<dbReference type="PANTHER" id="PTHR43591">
    <property type="entry name" value="METHYLTRANSFERASE"/>
    <property type="match status" value="1"/>
</dbReference>
<dbReference type="InterPro" id="IPR029063">
    <property type="entry name" value="SAM-dependent_MTases_sf"/>
</dbReference>
<dbReference type="SUPFAM" id="SSF53335">
    <property type="entry name" value="S-adenosyl-L-methionine-dependent methyltransferases"/>
    <property type="match status" value="1"/>
</dbReference>
<dbReference type="InterPro" id="IPR013216">
    <property type="entry name" value="Methyltransf_11"/>
</dbReference>
<reference evidence="2" key="1">
    <citation type="submission" date="2020-01" db="EMBL/GenBank/DDBJ databases">
        <authorList>
            <person name="Rat A."/>
        </authorList>
    </citation>
    <scope>NUCLEOTIDE SEQUENCE</scope>
    <source>
        <strain evidence="2">LMG 31231</strain>
    </source>
</reference>
<dbReference type="Proteomes" id="UP001138751">
    <property type="component" value="Unassembled WGS sequence"/>
</dbReference>
<comment type="caution">
    <text evidence="2">The sequence shown here is derived from an EMBL/GenBank/DDBJ whole genome shotgun (WGS) entry which is preliminary data.</text>
</comment>
<dbReference type="RefSeq" id="WP_211862768.1">
    <property type="nucleotide sequence ID" value="NZ_JAAEDM010000038.1"/>
</dbReference>
<dbReference type="GO" id="GO:0008757">
    <property type="term" value="F:S-adenosylmethionine-dependent methyltransferase activity"/>
    <property type="evidence" value="ECO:0007669"/>
    <property type="project" value="InterPro"/>
</dbReference>
<keyword evidence="2" id="KW-0808">Transferase</keyword>
<keyword evidence="2" id="KW-0489">Methyltransferase</keyword>
<sequence>MAVSSTFVATDGDAYEQQMGRWSRLLAEPFLDFVGPVGAGRVLDLGCGTGSLALALAARAPACRIFGVDFSPAYVEHARRRTADPRLDFQVGDACAIPFAAASFDHVLSLLMLHFVPRTSDAVAEMRRVARPGAVVAASVWDARGGFVAQRIVLDTAAAMDPKADALRAQNCTRPMTRPGELAAAWRVAGLADIHETALTIRMDYADFDDFWAPYLGGQGPAAGYVGGLEAEARDRLRGAVRRAYLDGEPDGPRSYAATAWAVRGVAPG</sequence>
<evidence type="ECO:0000313" key="2">
    <source>
        <dbReference type="EMBL" id="MBR0672350.1"/>
    </source>
</evidence>
<dbReference type="PANTHER" id="PTHR43591:SF24">
    <property type="entry name" value="2-METHOXY-6-POLYPRENYL-1,4-BENZOQUINOL METHYLASE, MITOCHONDRIAL"/>
    <property type="match status" value="1"/>
</dbReference>
<dbReference type="EMBL" id="JAAEDM010000038">
    <property type="protein sequence ID" value="MBR0672350.1"/>
    <property type="molecule type" value="Genomic_DNA"/>
</dbReference>
<reference evidence="2" key="2">
    <citation type="journal article" date="2021" name="Syst. Appl. Microbiol.">
        <title>Roseomonas hellenica sp. nov., isolated from roots of wild-growing Alkanna tinctoria.</title>
        <authorList>
            <person name="Rat A."/>
            <person name="Naranjo H.D."/>
            <person name="Lebbe L."/>
            <person name="Cnockaert M."/>
            <person name="Krigas N."/>
            <person name="Grigoriadou K."/>
            <person name="Maloupa E."/>
            <person name="Willems A."/>
        </authorList>
    </citation>
    <scope>NUCLEOTIDE SEQUENCE</scope>
    <source>
        <strain evidence="2">LMG 31231</strain>
    </source>
</reference>
<gene>
    <name evidence="2" type="ORF">GXW76_14295</name>
</gene>
<evidence type="ECO:0000259" key="1">
    <source>
        <dbReference type="Pfam" id="PF08241"/>
    </source>
</evidence>
<dbReference type="GO" id="GO:0032259">
    <property type="term" value="P:methylation"/>
    <property type="evidence" value="ECO:0007669"/>
    <property type="project" value="UniProtKB-KW"/>
</dbReference>
<proteinExistence type="predicted"/>
<dbReference type="AlphaFoldDB" id="A0A9X9WYX1"/>